<evidence type="ECO:0000313" key="2">
    <source>
        <dbReference type="Proteomes" id="UP000198658"/>
    </source>
</evidence>
<keyword evidence="2" id="KW-1185">Reference proteome</keyword>
<dbReference type="EMBL" id="FNQO01000002">
    <property type="protein sequence ID" value="SEA08704.1"/>
    <property type="molecule type" value="Genomic_DNA"/>
</dbReference>
<dbReference type="AlphaFoldDB" id="A0A1H3YCG6"/>
<name>A0A1H3YCG6_9GAMM</name>
<organism evidence="1 2">
    <name type="scientific">Microbulbifer marinus</name>
    <dbReference type="NCBI Taxonomy" id="658218"/>
    <lineage>
        <taxon>Bacteria</taxon>
        <taxon>Pseudomonadati</taxon>
        <taxon>Pseudomonadota</taxon>
        <taxon>Gammaproteobacteria</taxon>
        <taxon>Cellvibrionales</taxon>
        <taxon>Microbulbiferaceae</taxon>
        <taxon>Microbulbifer</taxon>
    </lineage>
</organism>
<accession>A0A1H3YCG6</accession>
<evidence type="ECO:0000313" key="1">
    <source>
        <dbReference type="EMBL" id="SEA08704.1"/>
    </source>
</evidence>
<proteinExistence type="predicted"/>
<gene>
    <name evidence="1" type="ORF">SAMN05216562_1651</name>
</gene>
<dbReference type="Proteomes" id="UP000198658">
    <property type="component" value="Unassembled WGS sequence"/>
</dbReference>
<sequence length="50" mass="5881">MSMHYFFKIGQPTKNVTFLYIHNFIKAFSIKCNNDVFSAQGEEADRKESF</sequence>
<reference evidence="2" key="1">
    <citation type="submission" date="2016-10" db="EMBL/GenBank/DDBJ databases">
        <authorList>
            <person name="Varghese N."/>
            <person name="Submissions S."/>
        </authorList>
    </citation>
    <scope>NUCLEOTIDE SEQUENCE [LARGE SCALE GENOMIC DNA]</scope>
    <source>
        <strain evidence="2">CGMCC 1.10657</strain>
    </source>
</reference>
<protein>
    <submittedName>
        <fullName evidence="1">Uncharacterized protein</fullName>
    </submittedName>
</protein>